<name>A0ABD1CSV2_CULPP</name>
<evidence type="ECO:0000259" key="1">
    <source>
        <dbReference type="Pfam" id="PF26066"/>
    </source>
</evidence>
<keyword evidence="3" id="KW-1185">Reference proteome</keyword>
<dbReference type="Proteomes" id="UP001562425">
    <property type="component" value="Unassembled WGS sequence"/>
</dbReference>
<reference evidence="2 3" key="1">
    <citation type="submission" date="2024-05" db="EMBL/GenBank/DDBJ databases">
        <title>Culex pipiens pipiens assembly and annotation.</title>
        <authorList>
            <person name="Alout H."/>
            <person name="Durand T."/>
        </authorList>
    </citation>
    <scope>NUCLEOTIDE SEQUENCE [LARGE SCALE GENOMIC DNA]</scope>
    <source>
        <strain evidence="2">HA-2024</strain>
        <tissue evidence="2">Whole body</tissue>
    </source>
</reference>
<organism evidence="2 3">
    <name type="scientific">Culex pipiens pipiens</name>
    <name type="common">Northern house mosquito</name>
    <dbReference type="NCBI Taxonomy" id="38569"/>
    <lineage>
        <taxon>Eukaryota</taxon>
        <taxon>Metazoa</taxon>
        <taxon>Ecdysozoa</taxon>
        <taxon>Arthropoda</taxon>
        <taxon>Hexapoda</taxon>
        <taxon>Insecta</taxon>
        <taxon>Pterygota</taxon>
        <taxon>Neoptera</taxon>
        <taxon>Endopterygota</taxon>
        <taxon>Diptera</taxon>
        <taxon>Nematocera</taxon>
        <taxon>Culicoidea</taxon>
        <taxon>Culicidae</taxon>
        <taxon>Culicinae</taxon>
        <taxon>Culicini</taxon>
        <taxon>Culex</taxon>
        <taxon>Culex</taxon>
    </lineage>
</organism>
<dbReference type="Pfam" id="PF26066">
    <property type="entry name" value="MCM9_N"/>
    <property type="match status" value="1"/>
</dbReference>
<evidence type="ECO:0000313" key="2">
    <source>
        <dbReference type="EMBL" id="KAL1379423.1"/>
    </source>
</evidence>
<protein>
    <recommendedName>
        <fullName evidence="1">MCM9 N-terminal domain-containing protein</fullName>
    </recommendedName>
</protein>
<sequence length="143" mass="16105">MEAQIERYLTTHHDEEITELLNKPDEMLHVSVGLNPSGPKRTVAVRNEPSLLMARPTLELVKWDRSLWQAQKSLAEGPNLFLEAGFKLKHNCHVRFTSMPSSSSLREHGSKKDTGTYPKLDQLGMLVKVSGTVVRMTQSPKLV</sequence>
<feature type="domain" description="MCM9 N-terminal" evidence="1">
    <location>
        <begin position="3"/>
        <end position="100"/>
    </location>
</feature>
<proteinExistence type="predicted"/>
<comment type="caution">
    <text evidence="2">The sequence shown here is derived from an EMBL/GenBank/DDBJ whole genome shotgun (WGS) entry which is preliminary data.</text>
</comment>
<gene>
    <name evidence="2" type="ORF">pipiens_003794</name>
</gene>
<dbReference type="EMBL" id="JBEHCU010009689">
    <property type="protein sequence ID" value="KAL1379423.1"/>
    <property type="molecule type" value="Genomic_DNA"/>
</dbReference>
<dbReference type="InterPro" id="IPR058768">
    <property type="entry name" value="MCM9_N"/>
</dbReference>
<dbReference type="AlphaFoldDB" id="A0ABD1CSV2"/>
<accession>A0ABD1CSV2</accession>
<evidence type="ECO:0000313" key="3">
    <source>
        <dbReference type="Proteomes" id="UP001562425"/>
    </source>
</evidence>